<name>A0ABS3YP00_9BACT</name>
<organism evidence="2 3">
    <name type="scientific">Niastella soli</name>
    <dbReference type="NCBI Taxonomy" id="2821487"/>
    <lineage>
        <taxon>Bacteria</taxon>
        <taxon>Pseudomonadati</taxon>
        <taxon>Bacteroidota</taxon>
        <taxon>Chitinophagia</taxon>
        <taxon>Chitinophagales</taxon>
        <taxon>Chitinophagaceae</taxon>
        <taxon>Niastella</taxon>
    </lineage>
</organism>
<dbReference type="Pfam" id="PF19920">
    <property type="entry name" value="bpX4"/>
    <property type="match status" value="1"/>
</dbReference>
<protein>
    <recommendedName>
        <fullName evidence="1">MoxR-vWA-beta-propeller ternary system domain-containing protein</fullName>
    </recommendedName>
</protein>
<dbReference type="RefSeq" id="WP_209137399.1">
    <property type="nucleotide sequence ID" value="NZ_JAGHKO010000001.1"/>
</dbReference>
<keyword evidence="3" id="KW-1185">Reference proteome</keyword>
<sequence>MNQIWAAIYLYRAVQLTVLRDLDEDAVTGLLTPFNGDVTPETILSVDISFRHLPNLLELGPLLPDREPYWSI</sequence>
<accession>A0ABS3YP00</accession>
<dbReference type="EMBL" id="JAGHKO010000001">
    <property type="protein sequence ID" value="MBO9199332.1"/>
    <property type="molecule type" value="Genomic_DNA"/>
</dbReference>
<dbReference type="Proteomes" id="UP000677244">
    <property type="component" value="Unassembled WGS sequence"/>
</dbReference>
<evidence type="ECO:0000313" key="2">
    <source>
        <dbReference type="EMBL" id="MBO9199332.1"/>
    </source>
</evidence>
<comment type="caution">
    <text evidence="2">The sequence shown here is derived from an EMBL/GenBank/DDBJ whole genome shotgun (WGS) entry which is preliminary data.</text>
</comment>
<evidence type="ECO:0000313" key="3">
    <source>
        <dbReference type="Proteomes" id="UP000677244"/>
    </source>
</evidence>
<gene>
    <name evidence="2" type="ORF">J7I42_03580</name>
</gene>
<proteinExistence type="predicted"/>
<reference evidence="2 3" key="1">
    <citation type="submission" date="2021-03" db="EMBL/GenBank/DDBJ databases">
        <title>Assistant Professor.</title>
        <authorList>
            <person name="Huq M.A."/>
        </authorList>
    </citation>
    <scope>NUCLEOTIDE SEQUENCE [LARGE SCALE GENOMIC DNA]</scope>
    <source>
        <strain evidence="2 3">MAH-29</strain>
    </source>
</reference>
<dbReference type="InterPro" id="IPR045549">
    <property type="entry name" value="bpX4"/>
</dbReference>
<evidence type="ECO:0000259" key="1">
    <source>
        <dbReference type="Pfam" id="PF19920"/>
    </source>
</evidence>
<feature type="domain" description="MoxR-vWA-beta-propeller ternary system" evidence="1">
    <location>
        <begin position="4"/>
        <end position="58"/>
    </location>
</feature>